<feature type="transmembrane region" description="Helical" evidence="1">
    <location>
        <begin position="67"/>
        <end position="91"/>
    </location>
</feature>
<gene>
    <name evidence="2" type="ORF">MECH1_V1_1382</name>
</gene>
<proteinExistence type="predicted"/>
<evidence type="ECO:0000313" key="3">
    <source>
        <dbReference type="Proteomes" id="UP001497493"/>
    </source>
</evidence>
<feature type="transmembrane region" description="Helical" evidence="1">
    <location>
        <begin position="42"/>
        <end position="60"/>
    </location>
</feature>
<name>A0ABP1C7J3_9GAMM</name>
<accession>A0ABP1C7J3</accession>
<dbReference type="RefSeq" id="WP_348759662.1">
    <property type="nucleotide sequence ID" value="NZ_OZ026884.1"/>
</dbReference>
<feature type="transmembrane region" description="Helical" evidence="1">
    <location>
        <begin position="103"/>
        <end position="123"/>
    </location>
</feature>
<keyword evidence="1" id="KW-0812">Transmembrane</keyword>
<evidence type="ECO:0000256" key="1">
    <source>
        <dbReference type="SAM" id="Phobius"/>
    </source>
</evidence>
<keyword evidence="3" id="KW-1185">Reference proteome</keyword>
<evidence type="ECO:0000313" key="2">
    <source>
        <dbReference type="EMBL" id="CAL1240158.1"/>
    </source>
</evidence>
<reference evidence="2 3" key="1">
    <citation type="submission" date="2024-04" db="EMBL/GenBank/DDBJ databases">
        <authorList>
            <person name="Cremers G."/>
        </authorList>
    </citation>
    <scope>NUCLEOTIDE SEQUENCE [LARGE SCALE GENOMIC DNA]</scope>
    <source>
        <strain evidence="2">MeCH1-AG</strain>
    </source>
</reference>
<sequence length="127" mass="13564">MYVHRKALFWGTGTFVSLYFIHLLLLPVLVGTGRPSNSFLYGVHQALGLATCLLAGFVAGRLAGEKGFWYGLAVAALGTALSALAAVLWSWATGARFPFLATLPFWMVVNGFLGAFAGLVATLRPED</sequence>
<keyword evidence="1" id="KW-0472">Membrane</keyword>
<feature type="transmembrane region" description="Helical" evidence="1">
    <location>
        <begin position="7"/>
        <end position="30"/>
    </location>
</feature>
<protein>
    <submittedName>
        <fullName evidence="2">Uncharacterized protein</fullName>
    </submittedName>
</protein>
<organism evidence="2 3">
    <name type="scientific">Candidatus Methylocalor cossyra</name>
    <dbReference type="NCBI Taxonomy" id="3108543"/>
    <lineage>
        <taxon>Bacteria</taxon>
        <taxon>Pseudomonadati</taxon>
        <taxon>Pseudomonadota</taxon>
        <taxon>Gammaproteobacteria</taxon>
        <taxon>Methylococcales</taxon>
        <taxon>Methylococcaceae</taxon>
        <taxon>Candidatus Methylocalor</taxon>
    </lineage>
</organism>
<dbReference type="Proteomes" id="UP001497493">
    <property type="component" value="Chromosome"/>
</dbReference>
<dbReference type="EMBL" id="OZ026884">
    <property type="protein sequence ID" value="CAL1240158.1"/>
    <property type="molecule type" value="Genomic_DNA"/>
</dbReference>
<keyword evidence="1" id="KW-1133">Transmembrane helix</keyword>